<proteinExistence type="predicted"/>
<accession>W7DT12</accession>
<dbReference type="AlphaFoldDB" id="W7DT12"/>
<dbReference type="Proteomes" id="UP000019241">
    <property type="component" value="Unassembled WGS sequence"/>
</dbReference>
<reference evidence="1 2" key="1">
    <citation type="submission" date="2012-12" db="EMBL/GenBank/DDBJ databases">
        <title>Novel taxa of Listeriaceae from agricultural environments in the United States.</title>
        <authorList>
            <person name="den Bakker H.C."/>
            <person name="Allred A."/>
            <person name="Warchocki S."/>
            <person name="Wright E.M."/>
            <person name="Burrell A."/>
            <person name="Nightingale K.K."/>
            <person name="Kephart D."/>
            <person name="Wiedmann M."/>
        </authorList>
    </citation>
    <scope>NUCLEOTIDE SEQUENCE [LARGE SCALE GENOMIC DNA]</scope>
    <source>
        <strain evidence="1 2">FSL S10-1203</strain>
    </source>
</reference>
<evidence type="ECO:0000313" key="1">
    <source>
        <dbReference type="EMBL" id="EUJ56005.1"/>
    </source>
</evidence>
<sequence length="34" mass="3841">MRDFNQFLVEQENFITTTIPLGDGLAITRRSGIS</sequence>
<evidence type="ECO:0000313" key="2">
    <source>
        <dbReference type="Proteomes" id="UP000019241"/>
    </source>
</evidence>
<comment type="caution">
    <text evidence="1">The sequence shown here is derived from an EMBL/GenBank/DDBJ whole genome shotgun (WGS) entry which is preliminary data.</text>
</comment>
<organism evidence="1 2">
    <name type="scientific">Listeria fleischmannii FSL S10-1203</name>
    <dbReference type="NCBI Taxonomy" id="1265822"/>
    <lineage>
        <taxon>Bacteria</taxon>
        <taxon>Bacillati</taxon>
        <taxon>Bacillota</taxon>
        <taxon>Bacilli</taxon>
        <taxon>Bacillales</taxon>
        <taxon>Listeriaceae</taxon>
        <taxon>Listeria</taxon>
    </lineage>
</organism>
<dbReference type="EMBL" id="AODM01000032">
    <property type="protein sequence ID" value="EUJ56005.1"/>
    <property type="molecule type" value="Genomic_DNA"/>
</dbReference>
<protein>
    <submittedName>
        <fullName evidence="1">Uncharacterized protein</fullName>
    </submittedName>
</protein>
<name>W7DT12_9LIST</name>
<gene>
    <name evidence="1" type="ORF">MCOL2_09226</name>
</gene>